<proteinExistence type="predicted"/>
<dbReference type="PANTHER" id="PTHR34473">
    <property type="entry name" value="UPF0699 TRANSMEMBRANE PROTEIN YDBS"/>
    <property type="match status" value="1"/>
</dbReference>
<accession>A0AAX3W1U5</accession>
<gene>
    <name evidence="3" type="ORF">PYH69_10935</name>
</gene>
<feature type="transmembrane region" description="Helical" evidence="1">
    <location>
        <begin position="45"/>
        <end position="66"/>
    </location>
</feature>
<dbReference type="RefSeq" id="WP_282861854.1">
    <property type="nucleotide sequence ID" value="NZ_CP118848.1"/>
</dbReference>
<keyword evidence="1" id="KW-0812">Transmembrane</keyword>
<reference evidence="3" key="1">
    <citation type="journal article" date="2023" name="Antibiotics">
        <title>Prevalence and Molecular Characterization of Methicillin-Resistant Staphylococci (MRS) and Mammaliicocci (MRM) in Dromedary Camels from Algeria: First Detection of SCCmec-mecC Hybrid in Methicillin-Resistant Mammaliicoccus lentus.</title>
        <authorList>
            <person name="Belhout C."/>
            <person name="Boyen F."/>
            <person name="Vereecke N."/>
            <person name="Theuns S."/>
            <person name="Taibi N."/>
            <person name="Stegger M."/>
            <person name="de la Fe-Rodriguez P.Y."/>
            <person name="Bouayad L."/>
            <person name="Elgroud R."/>
            <person name="Butaye P."/>
        </authorList>
    </citation>
    <scope>NUCLEOTIDE SEQUENCE</scope>
    <source>
        <strain evidence="3">7048</strain>
    </source>
</reference>
<evidence type="ECO:0000259" key="2">
    <source>
        <dbReference type="Pfam" id="PF03703"/>
    </source>
</evidence>
<name>A0AAX3W1U5_MAMLE</name>
<feature type="transmembrane region" description="Helical" evidence="1">
    <location>
        <begin position="20"/>
        <end position="39"/>
    </location>
</feature>
<dbReference type="PANTHER" id="PTHR34473:SF2">
    <property type="entry name" value="UPF0699 TRANSMEMBRANE PROTEIN YDBT"/>
    <property type="match status" value="1"/>
</dbReference>
<organism evidence="3 4">
    <name type="scientific">Mammaliicoccus lentus</name>
    <name type="common">Staphylococcus lentus</name>
    <dbReference type="NCBI Taxonomy" id="42858"/>
    <lineage>
        <taxon>Bacteria</taxon>
        <taxon>Bacillati</taxon>
        <taxon>Bacillota</taxon>
        <taxon>Bacilli</taxon>
        <taxon>Bacillales</taxon>
        <taxon>Staphylococcaceae</taxon>
        <taxon>Mammaliicoccus</taxon>
    </lineage>
</organism>
<dbReference type="Pfam" id="PF03703">
    <property type="entry name" value="bPH_2"/>
    <property type="match status" value="1"/>
</dbReference>
<dbReference type="EMBL" id="CP118848">
    <property type="protein sequence ID" value="WHI59228.1"/>
    <property type="molecule type" value="Genomic_DNA"/>
</dbReference>
<dbReference type="AlphaFoldDB" id="A0AAX3W1U5"/>
<evidence type="ECO:0000256" key="1">
    <source>
        <dbReference type="SAM" id="Phobius"/>
    </source>
</evidence>
<feature type="domain" description="YdbS-like PH" evidence="2">
    <location>
        <begin position="73"/>
        <end position="148"/>
    </location>
</feature>
<protein>
    <submittedName>
        <fullName evidence="3">PH domain-containing protein</fullName>
    </submittedName>
</protein>
<keyword evidence="1" id="KW-1133">Transmembrane helix</keyword>
<evidence type="ECO:0000313" key="4">
    <source>
        <dbReference type="Proteomes" id="UP001223261"/>
    </source>
</evidence>
<sequence>MYKKVLDNKMPKQSIKYDYIDHCISIVFFILLYSVFIWLWQRFDWWHFLIYPVTALLVIIIVLGFINPIIRLKRTSFEISEHSIEIQKGLYYQKRSVQPINRIQFIEIEHGPISRRFNIYFVVVVTAGSRIRLPMVNRKLAEETRNKIITKVKEVTDDV</sequence>
<dbReference type="Proteomes" id="UP001223261">
    <property type="component" value="Chromosome"/>
</dbReference>
<evidence type="ECO:0000313" key="3">
    <source>
        <dbReference type="EMBL" id="WHI59228.1"/>
    </source>
</evidence>
<dbReference type="InterPro" id="IPR005182">
    <property type="entry name" value="YdbS-like_PH"/>
</dbReference>
<keyword evidence="1" id="KW-0472">Membrane</keyword>